<evidence type="ECO:0000256" key="1">
    <source>
        <dbReference type="ARBA" id="ARBA00007118"/>
    </source>
</evidence>
<evidence type="ECO:0000256" key="3">
    <source>
        <dbReference type="SAM" id="Phobius"/>
    </source>
</evidence>
<dbReference type="EMBL" id="BARU01010363">
    <property type="protein sequence ID" value="GAH32399.1"/>
    <property type="molecule type" value="Genomic_DNA"/>
</dbReference>
<evidence type="ECO:0000256" key="2">
    <source>
        <dbReference type="ARBA" id="ARBA00023002"/>
    </source>
</evidence>
<keyword evidence="2" id="KW-0560">Oxidoreductase</keyword>
<feature type="domain" description="Nitroreductase" evidence="4">
    <location>
        <begin position="17"/>
        <end position="97"/>
    </location>
</feature>
<proteinExistence type="inferred from homology"/>
<comment type="similarity">
    <text evidence="1">Belongs to the nitroreductase family.</text>
</comment>
<dbReference type="GO" id="GO:0016491">
    <property type="term" value="F:oxidoreductase activity"/>
    <property type="evidence" value="ECO:0007669"/>
    <property type="project" value="UniProtKB-KW"/>
</dbReference>
<dbReference type="Pfam" id="PF00881">
    <property type="entry name" value="Nitroreductase"/>
    <property type="match status" value="1"/>
</dbReference>
<feature type="transmembrane region" description="Helical" evidence="3">
    <location>
        <begin position="51"/>
        <end position="72"/>
    </location>
</feature>
<organism evidence="5">
    <name type="scientific">marine sediment metagenome</name>
    <dbReference type="NCBI Taxonomy" id="412755"/>
    <lineage>
        <taxon>unclassified sequences</taxon>
        <taxon>metagenomes</taxon>
        <taxon>ecological metagenomes</taxon>
    </lineage>
</organism>
<evidence type="ECO:0000313" key="5">
    <source>
        <dbReference type="EMBL" id="GAH32399.1"/>
    </source>
</evidence>
<dbReference type="InterPro" id="IPR029479">
    <property type="entry name" value="Nitroreductase"/>
</dbReference>
<gene>
    <name evidence="5" type="ORF">S03H2_19783</name>
</gene>
<name>X1FSQ9_9ZZZZ</name>
<feature type="non-terminal residue" evidence="5">
    <location>
        <position position="1"/>
    </location>
</feature>
<keyword evidence="3" id="KW-1133">Transmembrane helix</keyword>
<dbReference type="InterPro" id="IPR000415">
    <property type="entry name" value="Nitroreductase-like"/>
</dbReference>
<dbReference type="SUPFAM" id="SSF55469">
    <property type="entry name" value="FMN-dependent nitroreductase-like"/>
    <property type="match status" value="1"/>
</dbReference>
<accession>X1FSQ9</accession>
<sequence>KFYVIRNGDLISQIAKECTTGPFAAEAPVLVALIGDVDAQPNWYVHDLSFLSLQLALAAWTYGIGTCFIGNINRDNVKKILGLHEKDFLLTVLPLGYPAGNLPKPRSIKNFSKNFIVYGSGIIASYASSFF</sequence>
<keyword evidence="3" id="KW-0812">Transmembrane</keyword>
<evidence type="ECO:0000259" key="4">
    <source>
        <dbReference type="Pfam" id="PF00881"/>
    </source>
</evidence>
<protein>
    <recommendedName>
        <fullName evidence="4">Nitroreductase domain-containing protein</fullName>
    </recommendedName>
</protein>
<dbReference type="PANTHER" id="PTHR43673">
    <property type="entry name" value="NAD(P)H NITROREDUCTASE YDGI-RELATED"/>
    <property type="match status" value="1"/>
</dbReference>
<dbReference type="Gene3D" id="3.40.109.10">
    <property type="entry name" value="NADH Oxidase"/>
    <property type="match status" value="1"/>
</dbReference>
<reference evidence="5" key="1">
    <citation type="journal article" date="2014" name="Front. Microbiol.">
        <title>High frequency of phylogenetically diverse reductive dehalogenase-homologous genes in deep subseafloor sedimentary metagenomes.</title>
        <authorList>
            <person name="Kawai M."/>
            <person name="Futagami T."/>
            <person name="Toyoda A."/>
            <person name="Takaki Y."/>
            <person name="Nishi S."/>
            <person name="Hori S."/>
            <person name="Arai W."/>
            <person name="Tsubouchi T."/>
            <person name="Morono Y."/>
            <person name="Uchiyama I."/>
            <person name="Ito T."/>
            <person name="Fujiyama A."/>
            <person name="Inagaki F."/>
            <person name="Takami H."/>
        </authorList>
    </citation>
    <scope>NUCLEOTIDE SEQUENCE</scope>
    <source>
        <strain evidence="5">Expedition CK06-06</strain>
    </source>
</reference>
<keyword evidence="3" id="KW-0472">Membrane</keyword>
<dbReference type="PANTHER" id="PTHR43673:SF10">
    <property type="entry name" value="NADH DEHYDROGENASE_NAD(P)H NITROREDUCTASE XCC3605-RELATED"/>
    <property type="match status" value="1"/>
</dbReference>
<comment type="caution">
    <text evidence="5">The sequence shown here is derived from an EMBL/GenBank/DDBJ whole genome shotgun (WGS) entry which is preliminary data.</text>
</comment>
<dbReference type="AlphaFoldDB" id="X1FSQ9"/>